<protein>
    <submittedName>
        <fullName evidence="2">DUF455 family protein</fullName>
    </submittedName>
</protein>
<dbReference type="RefSeq" id="WP_251874569.1">
    <property type="nucleotide sequence ID" value="NZ_CP098755.1"/>
</dbReference>
<accession>A0ABY4WK09</accession>
<feature type="coiled-coil region" evidence="1">
    <location>
        <begin position="140"/>
        <end position="186"/>
    </location>
</feature>
<dbReference type="InterPro" id="IPR007402">
    <property type="entry name" value="DUF455"/>
</dbReference>
<dbReference type="Pfam" id="PF04305">
    <property type="entry name" value="DUF455"/>
    <property type="match status" value="1"/>
</dbReference>
<organism evidence="2 3">
    <name type="scientific">Brevibacillus ruminantium</name>
    <dbReference type="NCBI Taxonomy" id="2950604"/>
    <lineage>
        <taxon>Bacteria</taxon>
        <taxon>Bacillati</taxon>
        <taxon>Bacillota</taxon>
        <taxon>Bacilli</taxon>
        <taxon>Bacillales</taxon>
        <taxon>Paenibacillaceae</taxon>
        <taxon>Brevibacillus</taxon>
    </lineage>
</organism>
<evidence type="ECO:0000313" key="3">
    <source>
        <dbReference type="Proteomes" id="UP001056500"/>
    </source>
</evidence>
<evidence type="ECO:0000256" key="1">
    <source>
        <dbReference type="SAM" id="Coils"/>
    </source>
</evidence>
<sequence>MTKTYLPGTERGKYMRYDTAVILKRFYLCEKELVVSEAGWIPGIPYFEMKTLLPKILWEDAMTGHALRERVFELRFPSRMLEIGEDQQLIDLIQKARCAPNALAFLSTLAEVFKPALLKAYETYLNLADQIGDGPTYRFMNLAVEEKQRQIREIRELVQKELAVTTQEERERAERWTQEIQESLQKLGGIGLDAPAAAGTANTSEQEHHAGATNELAAGTVFAASAKASAADKYPFTPLETPARDGRFLPVRFYWPDNVDPTFPYGEGFQLQLRSAVSHLNEVWAVENAGYVLYAFAGELGWDFIYDAARWVYDESRHCQMGYRRLKSWGFSEQELPLGTYIYDSCQGQDPIYRLGMLFYFESKNIGKKLDRIKNFASMNDRTSQHDMDFDWADETIHTSYGKTWLSAALKKRGQDPDDYTEIKEVCETIVKRTVETATPAEIEEITAIANRMIEKVKASQ</sequence>
<name>A0ABY4WK09_9BACL</name>
<proteinExistence type="predicted"/>
<dbReference type="EMBL" id="CP098755">
    <property type="protein sequence ID" value="USG67470.1"/>
    <property type="molecule type" value="Genomic_DNA"/>
</dbReference>
<keyword evidence="1" id="KW-0175">Coiled coil</keyword>
<reference evidence="2" key="1">
    <citation type="submission" date="2022-06" db="EMBL/GenBank/DDBJ databases">
        <title>Genome sequencing of Brevibacillus sp. BB3-R1.</title>
        <authorList>
            <person name="Heo J."/>
            <person name="Lee D."/>
            <person name="Won M."/>
            <person name="Han B.-H."/>
            <person name="Hong S.-B."/>
            <person name="Kwon S.-W."/>
        </authorList>
    </citation>
    <scope>NUCLEOTIDE SEQUENCE</scope>
    <source>
        <strain evidence="2">BB3-R1</strain>
    </source>
</reference>
<keyword evidence="3" id="KW-1185">Reference proteome</keyword>
<dbReference type="Proteomes" id="UP001056500">
    <property type="component" value="Chromosome"/>
</dbReference>
<evidence type="ECO:0000313" key="2">
    <source>
        <dbReference type="EMBL" id="USG67470.1"/>
    </source>
</evidence>
<gene>
    <name evidence="2" type="ORF">NDK47_09420</name>
</gene>